<reference evidence="5 7" key="1">
    <citation type="submission" date="2018-09" db="EMBL/GenBank/DDBJ databases">
        <title>Genomic investigation of the strawberry pathogen Phytophthora fragariae indicates pathogenicity is determined by transcriptional variation in three key races.</title>
        <authorList>
            <person name="Adams T.M."/>
            <person name="Armitage A.D."/>
            <person name="Sobczyk M.K."/>
            <person name="Bates H.J."/>
            <person name="Dunwell J.M."/>
            <person name="Nellist C.F."/>
            <person name="Harrison R.J."/>
        </authorList>
    </citation>
    <scope>NUCLEOTIDE SEQUENCE [LARGE SCALE GENOMIC DNA]</scope>
    <source>
        <strain evidence="3 5">SCRP249</strain>
        <strain evidence="2 7">SCRP324</strain>
        <strain evidence="4 6">SCRP333</strain>
    </source>
</reference>
<evidence type="ECO:0000313" key="7">
    <source>
        <dbReference type="Proteomes" id="UP000435112"/>
    </source>
</evidence>
<evidence type="ECO:0008006" key="8">
    <source>
        <dbReference type="Google" id="ProtNLM"/>
    </source>
</evidence>
<name>A0A6A3JHW6_9STRA</name>
<evidence type="ECO:0000313" key="5">
    <source>
        <dbReference type="Proteomes" id="UP000429607"/>
    </source>
</evidence>
<evidence type="ECO:0000313" key="3">
    <source>
        <dbReference type="EMBL" id="KAE8995260.1"/>
    </source>
</evidence>
<dbReference type="EMBL" id="QXFV01001957">
    <property type="protein sequence ID" value="KAE8995260.1"/>
    <property type="molecule type" value="Genomic_DNA"/>
</dbReference>
<evidence type="ECO:0000313" key="2">
    <source>
        <dbReference type="EMBL" id="KAE8993742.1"/>
    </source>
</evidence>
<feature type="chain" id="PRO_5036379844" description="RxLR effector protein" evidence="1">
    <location>
        <begin position="25"/>
        <end position="101"/>
    </location>
</feature>
<organism evidence="2 7">
    <name type="scientific">Phytophthora rubi</name>
    <dbReference type="NCBI Taxonomy" id="129364"/>
    <lineage>
        <taxon>Eukaryota</taxon>
        <taxon>Sar</taxon>
        <taxon>Stramenopiles</taxon>
        <taxon>Oomycota</taxon>
        <taxon>Peronosporomycetes</taxon>
        <taxon>Peronosporales</taxon>
        <taxon>Peronosporaceae</taxon>
        <taxon>Phytophthora</taxon>
    </lineage>
</organism>
<protein>
    <recommendedName>
        <fullName evidence="8">RxLR effector protein</fullName>
    </recommendedName>
</protein>
<keyword evidence="1" id="KW-0732">Signal</keyword>
<sequence length="101" mass="10782">MCFLWGSCVILLLILAGRDHGGSATADSQSSVSCVASADGTSSRYDSLYVQEASPDNSPSAPSATAAQQQRAAYARSVKAQKLQRRTKPISRYIECCGLFF</sequence>
<dbReference type="EMBL" id="QXFT01001818">
    <property type="protein sequence ID" value="KAE9309705.1"/>
    <property type="molecule type" value="Genomic_DNA"/>
</dbReference>
<evidence type="ECO:0000313" key="4">
    <source>
        <dbReference type="EMBL" id="KAE9309705.1"/>
    </source>
</evidence>
<gene>
    <name evidence="3" type="ORF">PR001_g20170</name>
    <name evidence="2" type="ORF">PR002_g20145</name>
    <name evidence="4" type="ORF">PR003_g20455</name>
</gene>
<accession>A0A6A3JHW6</accession>
<dbReference type="Proteomes" id="UP000429607">
    <property type="component" value="Unassembled WGS sequence"/>
</dbReference>
<dbReference type="EMBL" id="QXFU01001892">
    <property type="protein sequence ID" value="KAE8993742.1"/>
    <property type="molecule type" value="Genomic_DNA"/>
</dbReference>
<comment type="caution">
    <text evidence="2">The sequence shown here is derived from an EMBL/GenBank/DDBJ whole genome shotgun (WGS) entry which is preliminary data.</text>
</comment>
<proteinExistence type="predicted"/>
<dbReference type="Proteomes" id="UP000434957">
    <property type="component" value="Unassembled WGS sequence"/>
</dbReference>
<dbReference type="Proteomes" id="UP000435112">
    <property type="component" value="Unassembled WGS sequence"/>
</dbReference>
<evidence type="ECO:0000256" key="1">
    <source>
        <dbReference type="SAM" id="SignalP"/>
    </source>
</evidence>
<feature type="signal peptide" evidence="1">
    <location>
        <begin position="1"/>
        <end position="24"/>
    </location>
</feature>
<dbReference type="AlphaFoldDB" id="A0A6A3JHW6"/>
<evidence type="ECO:0000313" key="6">
    <source>
        <dbReference type="Proteomes" id="UP000434957"/>
    </source>
</evidence>
<keyword evidence="6" id="KW-1185">Reference proteome</keyword>